<protein>
    <submittedName>
        <fullName evidence="2">Uncharacterized protein</fullName>
    </submittedName>
</protein>
<evidence type="ECO:0000256" key="1">
    <source>
        <dbReference type="SAM" id="Phobius"/>
    </source>
</evidence>
<gene>
    <name evidence="2" type="ORF">SAMN04488054_12320</name>
</gene>
<name>A0A1I4P5F3_9BACI</name>
<feature type="transmembrane region" description="Helical" evidence="1">
    <location>
        <begin position="69"/>
        <end position="90"/>
    </location>
</feature>
<dbReference type="AlphaFoldDB" id="A0A1I4P5F3"/>
<dbReference type="EMBL" id="FOTY01000023">
    <property type="protein sequence ID" value="SFM22875.1"/>
    <property type="molecule type" value="Genomic_DNA"/>
</dbReference>
<keyword evidence="3" id="KW-1185">Reference proteome</keyword>
<sequence length="92" mass="10312">MRKQFLRVVSTAIPLLLLVLILNFFSGLIPTDSIQGLPVILPIFLCPVGAVLGVISYRLYKDRWSLTGIVFNIVMFLFPVFYHVIGTVIFGV</sequence>
<feature type="transmembrane region" description="Helical" evidence="1">
    <location>
        <begin position="36"/>
        <end position="57"/>
    </location>
</feature>
<keyword evidence="1" id="KW-0472">Membrane</keyword>
<evidence type="ECO:0000313" key="2">
    <source>
        <dbReference type="EMBL" id="SFM22875.1"/>
    </source>
</evidence>
<keyword evidence="1" id="KW-0812">Transmembrane</keyword>
<dbReference type="Proteomes" id="UP000199668">
    <property type="component" value="Unassembled WGS sequence"/>
</dbReference>
<evidence type="ECO:0000313" key="3">
    <source>
        <dbReference type="Proteomes" id="UP000199668"/>
    </source>
</evidence>
<reference evidence="2 3" key="1">
    <citation type="submission" date="2016-10" db="EMBL/GenBank/DDBJ databases">
        <authorList>
            <person name="de Groot N.N."/>
        </authorList>
    </citation>
    <scope>NUCLEOTIDE SEQUENCE [LARGE SCALE GENOMIC DNA]</scope>
    <source>
        <strain evidence="2 3">CGMCC 1.6134</strain>
    </source>
</reference>
<feature type="transmembrane region" description="Helical" evidence="1">
    <location>
        <begin position="12"/>
        <end position="30"/>
    </location>
</feature>
<accession>A0A1I4P5F3</accession>
<keyword evidence="1" id="KW-1133">Transmembrane helix</keyword>
<proteinExistence type="predicted"/>
<organism evidence="2 3">
    <name type="scientific">Salibacterium qingdaonense</name>
    <dbReference type="NCBI Taxonomy" id="266892"/>
    <lineage>
        <taxon>Bacteria</taxon>
        <taxon>Bacillati</taxon>
        <taxon>Bacillota</taxon>
        <taxon>Bacilli</taxon>
        <taxon>Bacillales</taxon>
        <taxon>Bacillaceae</taxon>
    </lineage>
</organism>